<dbReference type="InterPro" id="IPR011249">
    <property type="entry name" value="Metalloenz_LuxS/M16"/>
</dbReference>
<dbReference type="PANTHER" id="PTHR11851:SF49">
    <property type="entry name" value="MITOCHONDRIAL-PROCESSING PEPTIDASE SUBUNIT ALPHA"/>
    <property type="match status" value="1"/>
</dbReference>
<sequence>MSELTTPPPFEFRKQTLANGLDVIARRRPGIPTAAVNLWYHVGSKDEERNQRGFAHLFEHIMFEGSEHYPGDFFKHLQPLGASINGSTSTDRTNYFTDVPAVHVERVLAMESDRMGWLVPALDDKKLDVQRDVVKNEYRQTHANRPYGQAWRILAEAMYPPQHPYSWLTIGVMEDLDSASRDDVAAFFRRYYVPANASLAIVGDIPEDEAFAMAERYFAPIPGGSRAIRPWTPPVELGEARDLELLDRVELDRCYLVWHTVPQFDGGDATLSLLGDVLGRGRSSRLYKSLVLERQWAQDVAAYQSGRELAGTFGLIATIRPGRSMADVRKVLFEEVAAIARDGVAEEELERVKTMKASAFLFALEHAGGFGGVADRLNAYNIYCGDPSRITTDLERFLRVTPDHLRAAAAAYLDGKPYVGLSIYGRKPAAGVAKVDRATPPPARTPTPFRAPAPEVHSLSNGLPVWILPKRDLPTVTMCVAMRGGAALQPVDRPGLAQLAVSMLDEGTRTRSAARIAAEVESMGASLSASCGWDGAFVSIRCLKTVLDRTLDLGVDVLREPTFPVDEWERLRGQTVAALRAERDGADSRCHRALMKALYPEGHAYRHPLDGVEAVVAGLDRDEAVGFFGRNLGPAQAGVIVAGDVDPDAILSLLEARLGDWRGGAVTLPKIAAPARAERPRILLLNRPAAPQAVVRFGHVGIARGDDDHDPLLLFNQVLGGQFTSRLNEKLREERGFTYGVRSSFDGRRGAGPFAISASLQADKLAEAFEDVRHELDEVLGDRPPTLREIDDARRSLVEGQARHFETPSALVNRYANVFIHDLPLDSLATFPERIAAVDLDSVAAATRRNLDPRALVAVVVADAEHVRTQLESIPWADLEIIED</sequence>
<reference evidence="4 5" key="1">
    <citation type="submission" date="2023-03" db="EMBL/GenBank/DDBJ databases">
        <title>Paludisphaera mucosa sp. nov. a novel planctomycete from northern fen.</title>
        <authorList>
            <person name="Ivanova A."/>
        </authorList>
    </citation>
    <scope>NUCLEOTIDE SEQUENCE [LARGE SCALE GENOMIC DNA]</scope>
    <source>
        <strain evidence="4 5">Pla2</strain>
    </source>
</reference>
<comment type="similarity">
    <text evidence="1">Belongs to the peptidase M16 family.</text>
</comment>
<evidence type="ECO:0000259" key="3">
    <source>
        <dbReference type="Pfam" id="PF05193"/>
    </source>
</evidence>
<dbReference type="Pfam" id="PF00675">
    <property type="entry name" value="Peptidase_M16"/>
    <property type="match status" value="2"/>
</dbReference>
<keyword evidence="5" id="KW-1185">Reference proteome</keyword>
<dbReference type="InterPro" id="IPR050361">
    <property type="entry name" value="MPP/UQCRC_Complex"/>
</dbReference>
<protein>
    <submittedName>
        <fullName evidence="4">Pitrilysin family protein</fullName>
    </submittedName>
</protein>
<evidence type="ECO:0000259" key="2">
    <source>
        <dbReference type="Pfam" id="PF00675"/>
    </source>
</evidence>
<dbReference type="SUPFAM" id="SSF63411">
    <property type="entry name" value="LuxS/MPP-like metallohydrolase"/>
    <property type="match status" value="4"/>
</dbReference>
<name>A0ABT6FC89_9BACT</name>
<feature type="domain" description="Peptidase M16 N-terminal" evidence="2">
    <location>
        <begin position="23"/>
        <end position="144"/>
    </location>
</feature>
<comment type="caution">
    <text evidence="4">The sequence shown here is derived from an EMBL/GenBank/DDBJ whole genome shotgun (WGS) entry which is preliminary data.</text>
</comment>
<dbReference type="Gene3D" id="3.30.830.10">
    <property type="entry name" value="Metalloenzyme, LuxS/M16 peptidase-like"/>
    <property type="match status" value="4"/>
</dbReference>
<accession>A0ABT6FC89</accession>
<proteinExistence type="inferred from homology"/>
<evidence type="ECO:0000313" key="5">
    <source>
        <dbReference type="Proteomes" id="UP001216907"/>
    </source>
</evidence>
<evidence type="ECO:0000313" key="4">
    <source>
        <dbReference type="EMBL" id="MDG3005150.1"/>
    </source>
</evidence>
<feature type="domain" description="Peptidase M16 C-terminal" evidence="3">
    <location>
        <begin position="179"/>
        <end position="354"/>
    </location>
</feature>
<dbReference type="Proteomes" id="UP001216907">
    <property type="component" value="Unassembled WGS sequence"/>
</dbReference>
<dbReference type="RefSeq" id="WP_277861497.1">
    <property type="nucleotide sequence ID" value="NZ_JARRAG010000002.1"/>
</dbReference>
<dbReference type="InterPro" id="IPR011765">
    <property type="entry name" value="Pept_M16_N"/>
</dbReference>
<dbReference type="PANTHER" id="PTHR11851">
    <property type="entry name" value="METALLOPROTEASE"/>
    <property type="match status" value="1"/>
</dbReference>
<dbReference type="InterPro" id="IPR007863">
    <property type="entry name" value="Peptidase_M16_C"/>
</dbReference>
<dbReference type="EMBL" id="JARRAG010000002">
    <property type="protein sequence ID" value="MDG3005150.1"/>
    <property type="molecule type" value="Genomic_DNA"/>
</dbReference>
<evidence type="ECO:0000256" key="1">
    <source>
        <dbReference type="ARBA" id="ARBA00007261"/>
    </source>
</evidence>
<dbReference type="Pfam" id="PF05193">
    <property type="entry name" value="Peptidase_M16_C"/>
    <property type="match status" value="2"/>
</dbReference>
<organism evidence="4 5">
    <name type="scientific">Paludisphaera mucosa</name>
    <dbReference type="NCBI Taxonomy" id="3030827"/>
    <lineage>
        <taxon>Bacteria</taxon>
        <taxon>Pseudomonadati</taxon>
        <taxon>Planctomycetota</taxon>
        <taxon>Planctomycetia</taxon>
        <taxon>Isosphaerales</taxon>
        <taxon>Isosphaeraceae</taxon>
        <taxon>Paludisphaera</taxon>
    </lineage>
</organism>
<gene>
    <name evidence="4" type="ORF">PZE19_15280</name>
</gene>
<feature type="domain" description="Peptidase M16 N-terminal" evidence="2">
    <location>
        <begin position="474"/>
        <end position="602"/>
    </location>
</feature>
<feature type="domain" description="Peptidase M16 C-terminal" evidence="3">
    <location>
        <begin position="619"/>
        <end position="797"/>
    </location>
</feature>